<evidence type="ECO:0000256" key="1">
    <source>
        <dbReference type="ARBA" id="ARBA00023015"/>
    </source>
</evidence>
<dbReference type="OrthoDB" id="5500990at2"/>
<dbReference type="PANTHER" id="PTHR43133">
    <property type="entry name" value="RNA POLYMERASE ECF-TYPE SIGMA FACTO"/>
    <property type="match status" value="1"/>
</dbReference>
<dbReference type="BioCyc" id="SCEL448385:SCE_RS48245-MONOMER"/>
<organism evidence="6 7">
    <name type="scientific">Sorangium cellulosum (strain So ce56)</name>
    <name type="common">Polyangium cellulosum (strain So ce56)</name>
    <dbReference type="NCBI Taxonomy" id="448385"/>
    <lineage>
        <taxon>Bacteria</taxon>
        <taxon>Pseudomonadati</taxon>
        <taxon>Myxococcota</taxon>
        <taxon>Polyangia</taxon>
        <taxon>Polyangiales</taxon>
        <taxon>Polyangiaceae</taxon>
        <taxon>Sorangium</taxon>
    </lineage>
</organism>
<dbReference type="InterPro" id="IPR013324">
    <property type="entry name" value="RNA_pol_sigma_r3/r4-like"/>
</dbReference>
<dbReference type="eggNOG" id="COG1595">
    <property type="taxonomic scope" value="Bacteria"/>
</dbReference>
<dbReference type="GO" id="GO:0016987">
    <property type="term" value="F:sigma factor activity"/>
    <property type="evidence" value="ECO:0007669"/>
    <property type="project" value="UniProtKB-KW"/>
</dbReference>
<evidence type="ECO:0000313" key="6">
    <source>
        <dbReference type="EMBL" id="CAN91517.1"/>
    </source>
</evidence>
<keyword evidence="4" id="KW-0804">Transcription</keyword>
<dbReference type="EMBL" id="AM746676">
    <property type="protein sequence ID" value="CAN91517.1"/>
    <property type="molecule type" value="Genomic_DNA"/>
</dbReference>
<evidence type="ECO:0000256" key="2">
    <source>
        <dbReference type="ARBA" id="ARBA00023082"/>
    </source>
</evidence>
<dbReference type="InterPro" id="IPR036388">
    <property type="entry name" value="WH-like_DNA-bd_sf"/>
</dbReference>
<name>A9F7A1_SORC5</name>
<accession>A9F7A1</accession>
<feature type="region of interest" description="Disordered" evidence="5">
    <location>
        <begin position="302"/>
        <end position="344"/>
    </location>
</feature>
<dbReference type="AlphaFoldDB" id="A9F7A1"/>
<dbReference type="Proteomes" id="UP000002139">
    <property type="component" value="Chromosome"/>
</dbReference>
<keyword evidence="3" id="KW-0238">DNA-binding</keyword>
<feature type="compositionally biased region" description="Basic and acidic residues" evidence="5">
    <location>
        <begin position="62"/>
        <end position="71"/>
    </location>
</feature>
<evidence type="ECO:0000256" key="5">
    <source>
        <dbReference type="SAM" id="MobiDB-lite"/>
    </source>
</evidence>
<dbReference type="PANTHER" id="PTHR43133:SF8">
    <property type="entry name" value="RNA POLYMERASE SIGMA FACTOR HI_1459-RELATED"/>
    <property type="match status" value="1"/>
</dbReference>
<evidence type="ECO:0000256" key="3">
    <source>
        <dbReference type="ARBA" id="ARBA00023125"/>
    </source>
</evidence>
<dbReference type="SUPFAM" id="SSF88659">
    <property type="entry name" value="Sigma3 and sigma4 domains of RNA polymerase sigma factors"/>
    <property type="match status" value="1"/>
</dbReference>
<protein>
    <submittedName>
        <fullName evidence="6">Membrane protein</fullName>
    </submittedName>
</protein>
<keyword evidence="7" id="KW-1185">Reference proteome</keyword>
<sequence length="413" mass="44600">MSALLFPAEGSSRDHTWNSVHAAAVEILPRSLRLLGVAEPDIDDVLQEVLLAAYESLDRFDPAWSPPEREAGAAGDPPRRDGRRQHGSPEARWVFGIAWRKVSHHLDRAYRRREVPDGLRPVSRYQAIDPAPLSEERIAEQERLEVAREVLLTIAPERRVLLVLHEAYEVPLVDIARELGLNYNTASNRLRLAREDYRAAVKRLRPERRQALRACWLVFPLASDFLVHDGGASAALPPAGVPRAPAGSSQRSRLARLGRAVGSAAAGGAATAAVLLALAPSRPAWARRFEAALVYELPAASAGRAAPPSQPSQQTPESRPAVDAPARPCPAAPRAAPPAGAREDAFAEERRLLAAAQERLSTGDPAGALRQLAAHEARFPAGRLKSVREQLRTAAQARLAHPAPGASGRGPAR</sequence>
<dbReference type="Gene3D" id="1.10.1740.10">
    <property type="match status" value="1"/>
</dbReference>
<dbReference type="KEGG" id="scl:sce1359"/>
<keyword evidence="2" id="KW-0731">Sigma factor</keyword>
<evidence type="ECO:0000256" key="4">
    <source>
        <dbReference type="ARBA" id="ARBA00023163"/>
    </source>
</evidence>
<dbReference type="GO" id="GO:0003677">
    <property type="term" value="F:DNA binding"/>
    <property type="evidence" value="ECO:0007669"/>
    <property type="project" value="UniProtKB-KW"/>
</dbReference>
<dbReference type="Gene3D" id="1.10.10.10">
    <property type="entry name" value="Winged helix-like DNA-binding domain superfamily/Winged helix DNA-binding domain"/>
    <property type="match status" value="1"/>
</dbReference>
<gene>
    <name evidence="6" type="ordered locus">sce1359</name>
</gene>
<proteinExistence type="predicted"/>
<dbReference type="InterPro" id="IPR039425">
    <property type="entry name" value="RNA_pol_sigma-70-like"/>
</dbReference>
<keyword evidence="1" id="KW-0805">Transcription regulation</keyword>
<reference evidence="6 7" key="1">
    <citation type="journal article" date="2007" name="Nat. Biotechnol.">
        <title>Complete genome sequence of the myxobacterium Sorangium cellulosum.</title>
        <authorList>
            <person name="Schneiker S."/>
            <person name="Perlova O."/>
            <person name="Kaiser O."/>
            <person name="Gerth K."/>
            <person name="Alici A."/>
            <person name="Altmeyer M.O."/>
            <person name="Bartels D."/>
            <person name="Bekel T."/>
            <person name="Beyer S."/>
            <person name="Bode E."/>
            <person name="Bode H.B."/>
            <person name="Bolten C.J."/>
            <person name="Choudhuri J.V."/>
            <person name="Doss S."/>
            <person name="Elnakady Y.A."/>
            <person name="Frank B."/>
            <person name="Gaigalat L."/>
            <person name="Goesmann A."/>
            <person name="Groeger C."/>
            <person name="Gross F."/>
            <person name="Jelsbak L."/>
            <person name="Jelsbak L."/>
            <person name="Kalinowski J."/>
            <person name="Kegler C."/>
            <person name="Knauber T."/>
            <person name="Konietzny S."/>
            <person name="Kopp M."/>
            <person name="Krause L."/>
            <person name="Krug D."/>
            <person name="Linke B."/>
            <person name="Mahmud T."/>
            <person name="Martinez-Arias R."/>
            <person name="McHardy A.C."/>
            <person name="Merai M."/>
            <person name="Meyer F."/>
            <person name="Mormann S."/>
            <person name="Munoz-Dorado J."/>
            <person name="Perez J."/>
            <person name="Pradella S."/>
            <person name="Rachid S."/>
            <person name="Raddatz G."/>
            <person name="Rosenau F."/>
            <person name="Rueckert C."/>
            <person name="Sasse F."/>
            <person name="Scharfe M."/>
            <person name="Schuster S.C."/>
            <person name="Suen G."/>
            <person name="Treuner-Lange A."/>
            <person name="Velicer G.J."/>
            <person name="Vorholter F.-J."/>
            <person name="Weissman K.J."/>
            <person name="Welch R.D."/>
            <person name="Wenzel S.C."/>
            <person name="Whitworth D.E."/>
            <person name="Wilhelm S."/>
            <person name="Wittmann C."/>
            <person name="Bloecker H."/>
            <person name="Puehler A."/>
            <person name="Mueller R."/>
        </authorList>
    </citation>
    <scope>NUCLEOTIDE SEQUENCE [LARGE SCALE GENOMIC DNA]</scope>
    <source>
        <strain evidence="7">So ce56</strain>
    </source>
</reference>
<dbReference type="HOGENOM" id="CLU_615230_0_0_7"/>
<feature type="compositionally biased region" description="Low complexity" evidence="5">
    <location>
        <begin position="302"/>
        <end position="326"/>
    </location>
</feature>
<evidence type="ECO:0000313" key="7">
    <source>
        <dbReference type="Proteomes" id="UP000002139"/>
    </source>
</evidence>
<feature type="region of interest" description="Disordered" evidence="5">
    <location>
        <begin position="62"/>
        <end position="87"/>
    </location>
</feature>